<feature type="domain" description="DUF6604" evidence="1">
    <location>
        <begin position="14"/>
        <end position="280"/>
    </location>
</feature>
<organism evidence="2 3">
    <name type="scientific">Mollisia scopiformis</name>
    <name type="common">Conifer needle endophyte fungus</name>
    <name type="synonym">Phialocephala scopiformis</name>
    <dbReference type="NCBI Taxonomy" id="149040"/>
    <lineage>
        <taxon>Eukaryota</taxon>
        <taxon>Fungi</taxon>
        <taxon>Dikarya</taxon>
        <taxon>Ascomycota</taxon>
        <taxon>Pezizomycotina</taxon>
        <taxon>Leotiomycetes</taxon>
        <taxon>Helotiales</taxon>
        <taxon>Mollisiaceae</taxon>
        <taxon>Mollisia</taxon>
    </lineage>
</organism>
<dbReference type="KEGG" id="psco:LY89DRAFT_733392"/>
<dbReference type="AlphaFoldDB" id="A0A194XBK8"/>
<evidence type="ECO:0000313" key="3">
    <source>
        <dbReference type="Proteomes" id="UP000070700"/>
    </source>
</evidence>
<evidence type="ECO:0000259" key="1">
    <source>
        <dbReference type="Pfam" id="PF20253"/>
    </source>
</evidence>
<dbReference type="RefSeq" id="XP_018071904.1">
    <property type="nucleotide sequence ID" value="XM_018219795.1"/>
</dbReference>
<accession>A0A194XBK8</accession>
<dbReference type="PANTHER" id="PTHR38795:SF1">
    <property type="entry name" value="DUF6604 DOMAIN-CONTAINING PROTEIN"/>
    <property type="match status" value="1"/>
</dbReference>
<dbReference type="InParanoid" id="A0A194XBK8"/>
<dbReference type="Pfam" id="PF20253">
    <property type="entry name" value="DUF6604"/>
    <property type="match status" value="1"/>
</dbReference>
<sequence>MTSTLPDTLSQTYQRYKEDTKTIVTWLSNEANTSGYKLPIHIATPPAISTGRAKGKDRKLVRTQDASASPAIKLPTFILVEQAKWLANGKPKVKVPVYIHSSLERAIRARQRCSNWFMSNSPTDDEGAENTKAHIHFINCLIQIRDVLRPFFEIPDLKPRSLRSSTTSSPLTSLNNSFQALKVSDINDETLDSLAIEPAATVKTGQQPKKANAREYELERGEDEDLTFRIFCFFEDLHRIQDVLKEAWQRCHQKTLDSSVAALMTDVAINMVEKWEADLVTLAHGRLDRCDHTQYFRFFTQLFPTGDSVAHPENLGHGTDWAYIWEFLMLQKEVAFTPQRNPAFTRSIFPEPLTSMPQYASKKDEDLFMNRMNLDISSFKVNKGVQFLELEILDNRSAGNKPGFPRRYYGYLDGITKTMCKTENDVITVFASRLLLDANHILGASVKGFYEDLRRDGASALQILDFDHYHQGLLKHRAGYDQSIRDGLELAWGSDEAVRQATGAFSMIRCGIKTNLVATRKKACMKNWAIPSGSSSPSEVDQILIQTWPSKDPIFFYNHNPIYCGMESLRLAVTMHKTGILLSNGIYAFVAMAHVYNLVNQNELLAAPWTDMEQAMERFKSELFHGSYPMKLDEIVRRYGLCFGIKASNFARNARKKVLARTIKRVEPLKESPISACLEAYLAGNESAERFLHSINKFKNLEPSPTKSSNLIDMFDGLRDVVQEALPQIREDLICLNRQCDILLRRIWDKLQAELDVDFGGGSNVTCFYIGSAVLSNVCGHITDRSPNFERSGAPFQRKTVEITAIVVQEFIKELAVADKKAVEPFSIDEVTRDSDD</sequence>
<dbReference type="EMBL" id="KQ947414">
    <property type="protein sequence ID" value="KUJ17549.1"/>
    <property type="molecule type" value="Genomic_DNA"/>
</dbReference>
<dbReference type="OrthoDB" id="3563007at2759"/>
<dbReference type="InterPro" id="IPR046539">
    <property type="entry name" value="DUF6604"/>
</dbReference>
<evidence type="ECO:0000313" key="2">
    <source>
        <dbReference type="EMBL" id="KUJ17549.1"/>
    </source>
</evidence>
<reference evidence="2 3" key="1">
    <citation type="submission" date="2015-10" db="EMBL/GenBank/DDBJ databases">
        <title>Full genome of DAOMC 229536 Phialocephala scopiformis, a fungal endophyte of spruce producing the potent anti-insectan compound rugulosin.</title>
        <authorList>
            <consortium name="DOE Joint Genome Institute"/>
            <person name="Walker A.K."/>
            <person name="Frasz S.L."/>
            <person name="Seifert K.A."/>
            <person name="Miller J.D."/>
            <person name="Mondo S.J."/>
            <person name="Labutti K."/>
            <person name="Lipzen A."/>
            <person name="Dockter R."/>
            <person name="Kennedy M."/>
            <person name="Grigoriev I.V."/>
            <person name="Spatafora J.W."/>
        </authorList>
    </citation>
    <scope>NUCLEOTIDE SEQUENCE [LARGE SCALE GENOMIC DNA]</scope>
    <source>
        <strain evidence="2 3">CBS 120377</strain>
    </source>
</reference>
<proteinExistence type="predicted"/>
<dbReference type="Proteomes" id="UP000070700">
    <property type="component" value="Unassembled WGS sequence"/>
</dbReference>
<name>A0A194XBK8_MOLSC</name>
<dbReference type="GeneID" id="28829521"/>
<dbReference type="PANTHER" id="PTHR38795">
    <property type="entry name" value="DUF6604 DOMAIN-CONTAINING PROTEIN"/>
    <property type="match status" value="1"/>
</dbReference>
<protein>
    <recommendedName>
        <fullName evidence="1">DUF6604 domain-containing protein</fullName>
    </recommendedName>
</protein>
<gene>
    <name evidence="2" type="ORF">LY89DRAFT_733392</name>
</gene>
<keyword evidence="3" id="KW-1185">Reference proteome</keyword>